<keyword evidence="1" id="KW-1133">Transmembrane helix</keyword>
<feature type="domain" description="Bacterial Pleckstrin homology" evidence="2">
    <location>
        <begin position="76"/>
        <end position="174"/>
    </location>
</feature>
<feature type="transmembrane region" description="Helical" evidence="1">
    <location>
        <begin position="250"/>
        <end position="272"/>
    </location>
</feature>
<dbReference type="Pfam" id="PF10882">
    <property type="entry name" value="bPH_5"/>
    <property type="match status" value="1"/>
</dbReference>
<evidence type="ECO:0000256" key="1">
    <source>
        <dbReference type="SAM" id="Phobius"/>
    </source>
</evidence>
<evidence type="ECO:0000259" key="2">
    <source>
        <dbReference type="Pfam" id="PF10882"/>
    </source>
</evidence>
<evidence type="ECO:0000313" key="3">
    <source>
        <dbReference type="EMBL" id="HDX29959.1"/>
    </source>
</evidence>
<feature type="transmembrane region" description="Helical" evidence="1">
    <location>
        <begin position="204"/>
        <end position="225"/>
    </location>
</feature>
<reference evidence="3" key="1">
    <citation type="journal article" date="2020" name="mSystems">
        <title>Genome- and Community-Level Interaction Insights into Carbon Utilization and Element Cycling Functions of Hydrothermarchaeota in Hydrothermal Sediment.</title>
        <authorList>
            <person name="Zhou Z."/>
            <person name="Liu Y."/>
            <person name="Xu W."/>
            <person name="Pan J."/>
            <person name="Luo Z.H."/>
            <person name="Li M."/>
        </authorList>
    </citation>
    <scope>NUCLEOTIDE SEQUENCE [LARGE SCALE GENOMIC DNA]</scope>
    <source>
        <strain evidence="3">SpSt-289</strain>
    </source>
</reference>
<comment type="caution">
    <text evidence="3">The sequence shown here is derived from an EMBL/GenBank/DDBJ whole genome shotgun (WGS) entry which is preliminary data.</text>
</comment>
<sequence length="304" mass="34022">MELESNKMVFAAKPAPARWEGVAVIVWILLIDLLMVVWAVRRPIDLLQFLLFLLVVLSFPVLIHLVYRTWAAFTLEYWIDRNAVTLRWAHLQQVIPLQSVREIVRGASWLEAPKAGLLRWPMPFLHIAAQPSAQSIHLCATRSPSECIALKTDAGIYVLSPSDETGFIETLQDRYRLGATQTVQPARVRRTWLASTLGADRQGLWLLGIGMVGVLLLFAVLTISFPDLPDVLAVRYNSQGLPVEIREKTVLFRLVFIGLLAWAVNAVGGVWLASQRYQTAAHMLWGGAIVVQVFLLLALISLIT</sequence>
<keyword evidence="1" id="KW-0812">Transmembrane</keyword>
<keyword evidence="1" id="KW-0472">Membrane</keyword>
<protein>
    <recommendedName>
        <fullName evidence="2">Bacterial Pleckstrin homology domain-containing protein</fullName>
    </recommendedName>
</protein>
<name>A0A7C1FDJ6_9CHLR</name>
<dbReference type="InterPro" id="IPR027783">
    <property type="entry name" value="Bacterial_PH-related"/>
</dbReference>
<dbReference type="EMBL" id="DSMG01000006">
    <property type="protein sequence ID" value="HDX29959.1"/>
    <property type="molecule type" value="Genomic_DNA"/>
</dbReference>
<feature type="transmembrane region" description="Helical" evidence="1">
    <location>
        <begin position="284"/>
        <end position="303"/>
    </location>
</feature>
<organism evidence="3">
    <name type="scientific">Caldilinea aerophila</name>
    <dbReference type="NCBI Taxonomy" id="133453"/>
    <lineage>
        <taxon>Bacteria</taxon>
        <taxon>Bacillati</taxon>
        <taxon>Chloroflexota</taxon>
        <taxon>Caldilineae</taxon>
        <taxon>Caldilineales</taxon>
        <taxon>Caldilineaceae</taxon>
        <taxon>Caldilinea</taxon>
    </lineage>
</organism>
<dbReference type="AlphaFoldDB" id="A0A7C1FDJ6"/>
<feature type="transmembrane region" description="Helical" evidence="1">
    <location>
        <begin position="46"/>
        <end position="67"/>
    </location>
</feature>
<gene>
    <name evidence="3" type="ORF">ENQ20_00520</name>
</gene>
<feature type="transmembrane region" description="Helical" evidence="1">
    <location>
        <begin position="21"/>
        <end position="40"/>
    </location>
</feature>
<proteinExistence type="predicted"/>
<accession>A0A7C1FDJ6</accession>